<evidence type="ECO:0000259" key="3">
    <source>
        <dbReference type="Pfam" id="PF07859"/>
    </source>
</evidence>
<dbReference type="AlphaFoldDB" id="A0ABD6AUJ1"/>
<evidence type="ECO:0000313" key="5">
    <source>
        <dbReference type="Proteomes" id="UP001597187"/>
    </source>
</evidence>
<dbReference type="PROSITE" id="PS01173">
    <property type="entry name" value="LIPASE_GDXG_HIS"/>
    <property type="match status" value="1"/>
</dbReference>
<dbReference type="PANTHER" id="PTHR48081">
    <property type="entry name" value="AB HYDROLASE SUPERFAMILY PROTEIN C4A8.06C"/>
    <property type="match status" value="1"/>
</dbReference>
<evidence type="ECO:0000313" key="4">
    <source>
        <dbReference type="EMBL" id="MFD1513555.1"/>
    </source>
</evidence>
<gene>
    <name evidence="4" type="ORF">ACFSBT_09720</name>
</gene>
<organism evidence="4 5">
    <name type="scientific">Halomarina rubra</name>
    <dbReference type="NCBI Taxonomy" id="2071873"/>
    <lineage>
        <taxon>Archaea</taxon>
        <taxon>Methanobacteriati</taxon>
        <taxon>Methanobacteriota</taxon>
        <taxon>Stenosarchaea group</taxon>
        <taxon>Halobacteria</taxon>
        <taxon>Halobacteriales</taxon>
        <taxon>Natronomonadaceae</taxon>
        <taxon>Halomarina</taxon>
    </lineage>
</organism>
<sequence length="320" mass="34857">MQAPEIHPQAREYLDRQERLPLYPLRDRNLRFLRSLMRVTDWFQNRNPPVVGSTEDRTIPGPAGDLPVRLYRPDGDGPFPTVVFFHGGGFVLGSLGSHDLFCRHLVRESGCVVVSVDYRLAPEHPFPAAVEDAYAATEWAAANVETLSGDGRLAVVGDSAGGNLAAVVSLLAAERGGPDVDYQALVYPGVGITGERPSAEEHTGIVLLEEDLEWFRESYFGSDLNLRNPYADPFQAEDLSGVAPATIITAGFDPLRDGGKAYAERLVADGVPVRYDNYDDMIHGFATAPGANGIDRAHELVAQIADDLRDAFGLEAEPRE</sequence>
<dbReference type="Gene3D" id="3.40.50.1820">
    <property type="entry name" value="alpha/beta hydrolase"/>
    <property type="match status" value="1"/>
</dbReference>
<comment type="caution">
    <text evidence="4">The sequence shown here is derived from an EMBL/GenBank/DDBJ whole genome shotgun (WGS) entry which is preliminary data.</text>
</comment>
<dbReference type="GO" id="GO:0016787">
    <property type="term" value="F:hydrolase activity"/>
    <property type="evidence" value="ECO:0007669"/>
    <property type="project" value="UniProtKB-KW"/>
</dbReference>
<dbReference type="FunFam" id="3.40.50.1820:FF:000089">
    <property type="entry name" value="Alpha/beta hydrolase"/>
    <property type="match status" value="1"/>
</dbReference>
<dbReference type="InterPro" id="IPR002168">
    <property type="entry name" value="Lipase_GDXG_HIS_AS"/>
</dbReference>
<feature type="domain" description="Alpha/beta hydrolase fold-3" evidence="3">
    <location>
        <begin position="82"/>
        <end position="286"/>
    </location>
</feature>
<protein>
    <submittedName>
        <fullName evidence="4">Alpha/beta hydrolase fold domain-containing protein</fullName>
    </submittedName>
</protein>
<dbReference type="EMBL" id="JBHUDC010000004">
    <property type="protein sequence ID" value="MFD1513555.1"/>
    <property type="molecule type" value="Genomic_DNA"/>
</dbReference>
<evidence type="ECO:0000256" key="1">
    <source>
        <dbReference type="ARBA" id="ARBA00010515"/>
    </source>
</evidence>
<dbReference type="PANTHER" id="PTHR48081:SF8">
    <property type="entry name" value="ALPHA_BETA HYDROLASE FOLD-3 DOMAIN-CONTAINING PROTEIN-RELATED"/>
    <property type="match status" value="1"/>
</dbReference>
<dbReference type="SUPFAM" id="SSF53474">
    <property type="entry name" value="alpha/beta-Hydrolases"/>
    <property type="match status" value="1"/>
</dbReference>
<accession>A0ABD6AUJ1</accession>
<comment type="similarity">
    <text evidence="1">Belongs to the 'GDXG' lipolytic enzyme family.</text>
</comment>
<reference evidence="4 5" key="1">
    <citation type="journal article" date="2019" name="Int. J. Syst. Evol. Microbiol.">
        <title>The Global Catalogue of Microorganisms (GCM) 10K type strain sequencing project: providing services to taxonomists for standard genome sequencing and annotation.</title>
        <authorList>
            <consortium name="The Broad Institute Genomics Platform"/>
            <consortium name="The Broad Institute Genome Sequencing Center for Infectious Disease"/>
            <person name="Wu L."/>
            <person name="Ma J."/>
        </authorList>
    </citation>
    <scope>NUCLEOTIDE SEQUENCE [LARGE SCALE GENOMIC DNA]</scope>
    <source>
        <strain evidence="4 5">CGMCC 1.12563</strain>
    </source>
</reference>
<dbReference type="InterPro" id="IPR013094">
    <property type="entry name" value="AB_hydrolase_3"/>
</dbReference>
<dbReference type="InterPro" id="IPR029058">
    <property type="entry name" value="AB_hydrolase_fold"/>
</dbReference>
<proteinExistence type="inferred from homology"/>
<dbReference type="Pfam" id="PF07859">
    <property type="entry name" value="Abhydrolase_3"/>
    <property type="match status" value="1"/>
</dbReference>
<dbReference type="RefSeq" id="WP_250873530.1">
    <property type="nucleotide sequence ID" value="NZ_JALXFV010000004.1"/>
</dbReference>
<evidence type="ECO:0000256" key="2">
    <source>
        <dbReference type="ARBA" id="ARBA00022801"/>
    </source>
</evidence>
<dbReference type="InterPro" id="IPR050300">
    <property type="entry name" value="GDXG_lipolytic_enzyme"/>
</dbReference>
<name>A0ABD6AUJ1_9EURY</name>
<keyword evidence="5" id="KW-1185">Reference proteome</keyword>
<keyword evidence="2 4" id="KW-0378">Hydrolase</keyword>
<dbReference type="Proteomes" id="UP001597187">
    <property type="component" value="Unassembled WGS sequence"/>
</dbReference>